<name>A0A0F0H0E4_LENAE</name>
<evidence type="ECO:0000259" key="10">
    <source>
        <dbReference type="Pfam" id="PF02449"/>
    </source>
</evidence>
<accession>A0A0F0H0E4</accession>
<proteinExistence type="inferred from homology"/>
<evidence type="ECO:0000313" key="13">
    <source>
        <dbReference type="EMBL" id="KJK48301.1"/>
    </source>
</evidence>
<dbReference type="CDD" id="cd03143">
    <property type="entry name" value="A4_beta-galactosidase_middle_domain"/>
    <property type="match status" value="1"/>
</dbReference>
<keyword evidence="4 6" id="KW-0378">Hydrolase</keyword>
<feature type="binding site" evidence="9">
    <location>
        <position position="160"/>
    </location>
    <ligand>
        <name>Zn(2+)</name>
        <dbReference type="ChEBI" id="CHEBI:29105"/>
    </ligand>
</feature>
<dbReference type="Pfam" id="PF02449">
    <property type="entry name" value="Glyco_hydro_42"/>
    <property type="match status" value="1"/>
</dbReference>
<feature type="domain" description="Beta-galactosidase C-terminal" evidence="12">
    <location>
        <begin position="600"/>
        <end position="652"/>
    </location>
</feature>
<dbReference type="PATRIC" id="fig|68170.10.peg.4327"/>
<evidence type="ECO:0000256" key="9">
    <source>
        <dbReference type="PIRSR" id="PIRSR001084-3"/>
    </source>
</evidence>
<protein>
    <recommendedName>
        <fullName evidence="3 6">Beta-galactosidase</fullName>
        <shortName evidence="6">Beta-gal</shortName>
        <ecNumber evidence="3 6">3.2.1.23</ecNumber>
    </recommendedName>
</protein>
<gene>
    <name evidence="13" type="ORF">UK23_17350</name>
</gene>
<comment type="caution">
    <text evidence="13">The sequence shown here is derived from an EMBL/GenBank/DDBJ whole genome shotgun (WGS) entry which is preliminary data.</text>
</comment>
<dbReference type="GO" id="GO:0009341">
    <property type="term" value="C:beta-galactosidase complex"/>
    <property type="evidence" value="ECO:0007669"/>
    <property type="project" value="InterPro"/>
</dbReference>
<keyword evidence="9" id="KW-0479">Metal-binding</keyword>
<organism evidence="13 14">
    <name type="scientific">Lentzea aerocolonigenes</name>
    <name type="common">Lechevalieria aerocolonigenes</name>
    <name type="synonym">Saccharothrix aerocolonigenes</name>
    <dbReference type="NCBI Taxonomy" id="68170"/>
    <lineage>
        <taxon>Bacteria</taxon>
        <taxon>Bacillati</taxon>
        <taxon>Actinomycetota</taxon>
        <taxon>Actinomycetes</taxon>
        <taxon>Pseudonocardiales</taxon>
        <taxon>Pseudonocardiaceae</taxon>
        <taxon>Lentzea</taxon>
    </lineage>
</organism>
<dbReference type="InterPro" id="IPR017853">
    <property type="entry name" value="GH"/>
</dbReference>
<evidence type="ECO:0000256" key="4">
    <source>
        <dbReference type="ARBA" id="ARBA00022801"/>
    </source>
</evidence>
<dbReference type="Gene3D" id="2.60.40.1180">
    <property type="entry name" value="Golgi alpha-mannosidase II"/>
    <property type="match status" value="1"/>
</dbReference>
<dbReference type="Proteomes" id="UP000033393">
    <property type="component" value="Unassembled WGS sequence"/>
</dbReference>
<dbReference type="InterPro" id="IPR013739">
    <property type="entry name" value="Beta_galactosidase_C"/>
</dbReference>
<keyword evidence="9" id="KW-0862">Zinc</keyword>
<evidence type="ECO:0000256" key="3">
    <source>
        <dbReference type="ARBA" id="ARBA00012756"/>
    </source>
</evidence>
<dbReference type="GO" id="GO:0004565">
    <property type="term" value="F:beta-galactosidase activity"/>
    <property type="evidence" value="ECO:0007669"/>
    <property type="project" value="UniProtKB-EC"/>
</dbReference>
<evidence type="ECO:0000256" key="5">
    <source>
        <dbReference type="ARBA" id="ARBA00023295"/>
    </source>
</evidence>
<dbReference type="InterPro" id="IPR013738">
    <property type="entry name" value="Beta_galactosidase_Trimer"/>
</dbReference>
<feature type="binding site" evidence="8">
    <location>
        <position position="114"/>
    </location>
    <ligand>
        <name>substrate</name>
    </ligand>
</feature>
<feature type="active site" description="Proton donor" evidence="7">
    <location>
        <position position="153"/>
    </location>
</feature>
<dbReference type="InterPro" id="IPR013780">
    <property type="entry name" value="Glyco_hydro_b"/>
</dbReference>
<evidence type="ECO:0000313" key="14">
    <source>
        <dbReference type="Proteomes" id="UP000033393"/>
    </source>
</evidence>
<reference evidence="13 14" key="1">
    <citation type="submission" date="2015-02" db="EMBL/GenBank/DDBJ databases">
        <authorList>
            <person name="Ju K.-S."/>
            <person name="Doroghazi J.R."/>
            <person name="Metcalf W."/>
        </authorList>
    </citation>
    <scope>NUCLEOTIDE SEQUENCE [LARGE SCALE GENOMIC DNA]</scope>
    <source>
        <strain evidence="13 14">NRRL B-16140</strain>
    </source>
</reference>
<dbReference type="RefSeq" id="WP_045312581.1">
    <property type="nucleotide sequence ID" value="NZ_JYJG01000111.1"/>
</dbReference>
<dbReference type="Pfam" id="PF08533">
    <property type="entry name" value="Glyco_hydro_42C"/>
    <property type="match status" value="1"/>
</dbReference>
<feature type="domain" description="Beta-galactosidase trimerisation" evidence="11">
    <location>
        <begin position="390"/>
        <end position="592"/>
    </location>
</feature>
<feature type="domain" description="Glycoside hydrolase family 42 N-terminal" evidence="10">
    <location>
        <begin position="17"/>
        <end position="379"/>
    </location>
</feature>
<evidence type="ECO:0000259" key="11">
    <source>
        <dbReference type="Pfam" id="PF08532"/>
    </source>
</evidence>
<dbReference type="GO" id="GO:0046872">
    <property type="term" value="F:metal ion binding"/>
    <property type="evidence" value="ECO:0007669"/>
    <property type="project" value="UniProtKB-KW"/>
</dbReference>
<dbReference type="SUPFAM" id="SSF52317">
    <property type="entry name" value="Class I glutamine amidotransferase-like"/>
    <property type="match status" value="1"/>
</dbReference>
<keyword evidence="5 6" id="KW-0326">Glycosidase</keyword>
<dbReference type="EMBL" id="JYJG01000111">
    <property type="protein sequence ID" value="KJK48301.1"/>
    <property type="molecule type" value="Genomic_DNA"/>
</dbReference>
<evidence type="ECO:0000256" key="8">
    <source>
        <dbReference type="PIRSR" id="PIRSR001084-2"/>
    </source>
</evidence>
<dbReference type="PIRSF" id="PIRSF001084">
    <property type="entry name" value="B-galactosidase"/>
    <property type="match status" value="1"/>
</dbReference>
<feature type="active site" description="Nucleophile" evidence="7">
    <location>
        <position position="306"/>
    </location>
</feature>
<evidence type="ECO:0000256" key="1">
    <source>
        <dbReference type="ARBA" id="ARBA00001412"/>
    </source>
</evidence>
<evidence type="ECO:0000256" key="6">
    <source>
        <dbReference type="PIRNR" id="PIRNR001084"/>
    </source>
</evidence>
<dbReference type="SUPFAM" id="SSF51445">
    <property type="entry name" value="(Trans)glycosidases"/>
    <property type="match status" value="1"/>
</dbReference>
<evidence type="ECO:0000259" key="12">
    <source>
        <dbReference type="Pfam" id="PF08533"/>
    </source>
</evidence>
<feature type="binding site" evidence="8">
    <location>
        <position position="152"/>
    </location>
    <ligand>
        <name>substrate</name>
    </ligand>
</feature>
<evidence type="ECO:0000256" key="2">
    <source>
        <dbReference type="ARBA" id="ARBA00005940"/>
    </source>
</evidence>
<dbReference type="InterPro" id="IPR029062">
    <property type="entry name" value="Class_I_gatase-like"/>
</dbReference>
<dbReference type="PANTHER" id="PTHR36447:SF1">
    <property type="entry name" value="BETA-GALACTOSIDASE GANA"/>
    <property type="match status" value="1"/>
</dbReference>
<evidence type="ECO:0000256" key="7">
    <source>
        <dbReference type="PIRSR" id="PIRSR001084-1"/>
    </source>
</evidence>
<dbReference type="Pfam" id="PF08532">
    <property type="entry name" value="Glyco_hydro_42M"/>
    <property type="match status" value="1"/>
</dbReference>
<dbReference type="EC" id="3.2.1.23" evidence="3 6"/>
<feature type="binding site" evidence="9">
    <location>
        <position position="158"/>
    </location>
    <ligand>
        <name>Zn(2+)</name>
        <dbReference type="ChEBI" id="CHEBI:29105"/>
    </ligand>
</feature>
<dbReference type="InterPro" id="IPR013529">
    <property type="entry name" value="Glyco_hydro_42_N"/>
</dbReference>
<sequence length="652" mass="72790">MRKLSDVTRGRLVYGGDYNPEQWPEAVWLEDVALMREAGVNLVTVGVFSWGRLEPSPGSFDFGWLDRVLDLLHENEIGVSLATPTASPPPWMSLRHPDTLMVTADGVRMSHGSRNHYCPSSPVYRQYARAIVTAMARRYAEHPALTLWHINNEYCEVCYCDGTAQHFRRWLRERYETLGALNEAWATAFWSQHYGEWAEILPPRAAPYLRNPTQVLDFKRFSSESLLQCLRAEREILHNTTPFVPVTSNFMGLFAPLDYWQAAAEQDFVSHDWYPDLTDPAAHVETAMSYDLMRGLAGRKPWFLMEQSASGSHGVRRPPGHLRTQSLQAIARGSDAVCFFQWRASRAGAEKFHSGMVPHRGPHSRVFREVAALGRDLAELSEVVGEHVPAQVAILMDWDNWWAVSGAHLPAEIDLLARLRDFYEPLWRLGIVVDFVRPRDGLTKYPVVIAPNLYLLTACDADRITSYVDDGGTFVMGFFSGVVDEHDHVRVGGCPALLADLMGLRIDEFLPQRDTLTCTSELLGEFTADFWADELTPSTAEVVAEVACGELAGTPVVLRNGFGDGTAWYVATRPEPAAMGTLLAHIAEQAGVTASPQPEGVEVVRRGDLLFVINHRPEPAKVVVDGARVDLLSGERVSGVTELPRYGVRVLR</sequence>
<dbReference type="OrthoDB" id="9800974at2"/>
<comment type="catalytic activity">
    <reaction evidence="1 6">
        <text>Hydrolysis of terminal non-reducing beta-D-galactose residues in beta-D-galactosides.</text>
        <dbReference type="EC" id="3.2.1.23"/>
    </reaction>
</comment>
<comment type="similarity">
    <text evidence="2 6">Belongs to the glycosyl hydrolase 42 family.</text>
</comment>
<dbReference type="Gene3D" id="3.20.20.80">
    <property type="entry name" value="Glycosidases"/>
    <property type="match status" value="1"/>
</dbReference>
<dbReference type="Gene3D" id="3.40.50.880">
    <property type="match status" value="1"/>
</dbReference>
<dbReference type="GO" id="GO:0006012">
    <property type="term" value="P:galactose metabolic process"/>
    <property type="evidence" value="ECO:0007669"/>
    <property type="project" value="InterPro"/>
</dbReference>
<keyword evidence="14" id="KW-1185">Reference proteome</keyword>
<dbReference type="InterPro" id="IPR003476">
    <property type="entry name" value="Glyco_hydro_42"/>
</dbReference>
<dbReference type="AlphaFoldDB" id="A0A0F0H0E4"/>
<dbReference type="PANTHER" id="PTHR36447">
    <property type="entry name" value="BETA-GALACTOSIDASE GANA"/>
    <property type="match status" value="1"/>
</dbReference>
<feature type="binding site" evidence="9">
    <location>
        <position position="118"/>
    </location>
    <ligand>
        <name>Zn(2+)</name>
        <dbReference type="ChEBI" id="CHEBI:29105"/>
    </ligand>
</feature>